<accession>A0A5J4WAW9</accession>
<dbReference type="EMBL" id="SNRW01002718">
    <property type="protein sequence ID" value="KAA6391923.1"/>
    <property type="molecule type" value="Genomic_DNA"/>
</dbReference>
<evidence type="ECO:0000313" key="4">
    <source>
        <dbReference type="EMBL" id="KAA6391923.1"/>
    </source>
</evidence>
<dbReference type="AlphaFoldDB" id="A0A5J4WAW9"/>
<feature type="compositionally biased region" description="Polar residues" evidence="2">
    <location>
        <begin position="1"/>
        <end position="10"/>
    </location>
</feature>
<evidence type="ECO:0000256" key="2">
    <source>
        <dbReference type="SAM" id="MobiDB-lite"/>
    </source>
</evidence>
<dbReference type="GO" id="GO:0035721">
    <property type="term" value="P:intraciliary retrograde transport"/>
    <property type="evidence" value="ECO:0007669"/>
    <property type="project" value="TreeGrafter"/>
</dbReference>
<name>A0A5J4WAW9_9EUKA</name>
<dbReference type="Proteomes" id="UP000324800">
    <property type="component" value="Unassembled WGS sequence"/>
</dbReference>
<dbReference type="PANTHER" id="PTHR33724:SF1">
    <property type="entry name" value="INTRAFLAGELLAR TRANSPORT PROTEIN 43 HOMOLOG"/>
    <property type="match status" value="1"/>
</dbReference>
<protein>
    <submittedName>
        <fullName evidence="3">Uncharacterized protein</fullName>
    </submittedName>
</protein>
<organism evidence="3 5">
    <name type="scientific">Streblomastix strix</name>
    <dbReference type="NCBI Taxonomy" id="222440"/>
    <lineage>
        <taxon>Eukaryota</taxon>
        <taxon>Metamonada</taxon>
        <taxon>Preaxostyla</taxon>
        <taxon>Oxymonadida</taxon>
        <taxon>Streblomastigidae</taxon>
        <taxon>Streblomastix</taxon>
    </lineage>
</organism>
<dbReference type="EMBL" id="SNRW01002718">
    <property type="protein sequence ID" value="KAA6391920.1"/>
    <property type="molecule type" value="Genomic_DNA"/>
</dbReference>
<reference evidence="3 5" key="1">
    <citation type="submission" date="2019-03" db="EMBL/GenBank/DDBJ databases">
        <title>Single cell metagenomics reveals metabolic interactions within the superorganism composed of flagellate Streblomastix strix and complex community of Bacteroidetes bacteria on its surface.</title>
        <authorList>
            <person name="Treitli S.C."/>
            <person name="Kolisko M."/>
            <person name="Husnik F."/>
            <person name="Keeling P."/>
            <person name="Hampl V."/>
        </authorList>
    </citation>
    <scope>NUCLEOTIDE SEQUENCE [LARGE SCALE GENOMIC DNA]</scope>
    <source>
        <strain evidence="3">ST1C</strain>
    </source>
</reference>
<sequence length="237" mass="26273">MQEEQQQQARGYTRKLRKRAKDEEEQQEQPPEEEPKTHSAQLPKENVNGWAVDDKPAEPEKKVVVIDEVDNFAIALEDEEDITMQVAAAPAAQRQKLQTLQELDAQISQSKPLQMTYEGVNLSVLLQSIFPLSLVNEKDSRWDHETLLKEVSNEIQEEKDKGQLGDKQVSGVDFRLSGSGKIDSNGKAIFSSTVTGTLTSQDLSRPLAQRQGLMDSGTTGSQKAKFIQTFAAPAPPG</sequence>
<dbReference type="OrthoDB" id="206950at2759"/>
<dbReference type="InterPro" id="IPR029302">
    <property type="entry name" value="IFT43"/>
</dbReference>
<dbReference type="PANTHER" id="PTHR33724">
    <property type="entry name" value="INTRAFLAGELLAR TRANSPORT PROTEIN 43 HOMOLOG"/>
    <property type="match status" value="1"/>
</dbReference>
<dbReference type="GO" id="GO:0005929">
    <property type="term" value="C:cilium"/>
    <property type="evidence" value="ECO:0007669"/>
    <property type="project" value="TreeGrafter"/>
</dbReference>
<dbReference type="GO" id="GO:0030991">
    <property type="term" value="C:intraciliary transport particle A"/>
    <property type="evidence" value="ECO:0007669"/>
    <property type="project" value="InterPro"/>
</dbReference>
<dbReference type="Pfam" id="PF15305">
    <property type="entry name" value="IFT43"/>
    <property type="match status" value="1"/>
</dbReference>
<keyword evidence="1" id="KW-0970">Cilium biogenesis/degradation</keyword>
<gene>
    <name evidence="3" type="ORF">EZS28_012550</name>
    <name evidence="4" type="ORF">EZS28_012553</name>
</gene>
<proteinExistence type="predicted"/>
<comment type="caution">
    <text evidence="3">The sequence shown here is derived from an EMBL/GenBank/DDBJ whole genome shotgun (WGS) entry which is preliminary data.</text>
</comment>
<evidence type="ECO:0000313" key="3">
    <source>
        <dbReference type="EMBL" id="KAA6391920.1"/>
    </source>
</evidence>
<evidence type="ECO:0000256" key="1">
    <source>
        <dbReference type="ARBA" id="ARBA00022794"/>
    </source>
</evidence>
<evidence type="ECO:0000313" key="5">
    <source>
        <dbReference type="Proteomes" id="UP000324800"/>
    </source>
</evidence>
<feature type="compositionally biased region" description="Acidic residues" evidence="2">
    <location>
        <begin position="23"/>
        <end position="32"/>
    </location>
</feature>
<feature type="region of interest" description="Disordered" evidence="2">
    <location>
        <begin position="1"/>
        <end position="59"/>
    </location>
</feature>